<dbReference type="InterPro" id="IPR020635">
    <property type="entry name" value="Tyr_kinase_cat_dom"/>
</dbReference>
<evidence type="ECO:0000256" key="9">
    <source>
        <dbReference type="ARBA" id="ARBA00022840"/>
    </source>
</evidence>
<dbReference type="GO" id="GO:0047024">
    <property type="term" value="F:5-alpha-androstane-3-beta,17-beta-diol dehydrogenase (NADP+) activity"/>
    <property type="evidence" value="ECO:0007669"/>
    <property type="project" value="UniProtKB-EC"/>
</dbReference>
<evidence type="ECO:0000256" key="27">
    <source>
        <dbReference type="ARBA" id="ARBA00051929"/>
    </source>
</evidence>
<evidence type="ECO:0000256" key="11">
    <source>
        <dbReference type="ARBA" id="ARBA00022955"/>
    </source>
</evidence>
<comment type="catalytic activity">
    <reaction evidence="31">
        <text>zymosterone + NADPH + H(+) = zymosterol + NADP(+)</text>
        <dbReference type="Rhea" id="RHEA:33459"/>
        <dbReference type="ChEBI" id="CHEBI:15378"/>
        <dbReference type="ChEBI" id="CHEBI:18252"/>
        <dbReference type="ChEBI" id="CHEBI:52386"/>
        <dbReference type="ChEBI" id="CHEBI:57783"/>
        <dbReference type="ChEBI" id="CHEBI:58349"/>
    </reaction>
    <physiologicalReaction direction="left-to-right" evidence="31">
        <dbReference type="Rhea" id="RHEA:33460"/>
    </physiologicalReaction>
</comment>
<dbReference type="InterPro" id="IPR011009">
    <property type="entry name" value="Kinase-like_dom_sf"/>
</dbReference>
<dbReference type="InterPro" id="IPR000719">
    <property type="entry name" value="Prot_kinase_dom"/>
</dbReference>
<evidence type="ECO:0000256" key="23">
    <source>
        <dbReference type="ARBA" id="ARBA00048246"/>
    </source>
</evidence>
<dbReference type="GO" id="GO:0005524">
    <property type="term" value="F:ATP binding"/>
    <property type="evidence" value="ECO:0007669"/>
    <property type="project" value="UniProtKB-KW"/>
</dbReference>
<dbReference type="PANTHER" id="PTHR44442:SF1">
    <property type="entry name" value="3-KETO-STEROID REDUCTASE_17-BETA-HYDROXYSTEROID DEHYDROGENASE 7"/>
    <property type="match status" value="1"/>
</dbReference>
<evidence type="ECO:0000256" key="8">
    <source>
        <dbReference type="ARBA" id="ARBA00022824"/>
    </source>
</evidence>
<dbReference type="GO" id="GO:0005789">
    <property type="term" value="C:endoplasmic reticulum membrane"/>
    <property type="evidence" value="ECO:0007669"/>
    <property type="project" value="UniProtKB-SubCell"/>
</dbReference>
<comment type="catalytic activity">
    <reaction evidence="24">
        <text>5alpha-cholest-8-en-3-one + NADPH + H(+) = 5alpha-cholest-8-en-3beta-ol + NADP(+)</text>
        <dbReference type="Rhea" id="RHEA:46852"/>
        <dbReference type="ChEBI" id="CHEBI:15378"/>
        <dbReference type="ChEBI" id="CHEBI:16608"/>
        <dbReference type="ChEBI" id="CHEBI:57783"/>
        <dbReference type="ChEBI" id="CHEBI:58349"/>
        <dbReference type="ChEBI" id="CHEBI:87056"/>
    </reaction>
    <physiologicalReaction direction="left-to-right" evidence="24">
        <dbReference type="Rhea" id="RHEA:46853"/>
    </physiologicalReaction>
</comment>
<evidence type="ECO:0000256" key="26">
    <source>
        <dbReference type="ARBA" id="ARBA00051795"/>
    </source>
</evidence>
<keyword evidence="13" id="KW-0560">Oxidoreductase</keyword>
<comment type="pathway">
    <text evidence="18">Steroid biosynthesis; zymosterol biosynthesis; zymosterol from lanosterol: step 5/6.</text>
</comment>
<evidence type="ECO:0000256" key="37">
    <source>
        <dbReference type="ARBA" id="ARBA00083156"/>
    </source>
</evidence>
<evidence type="ECO:0000256" key="29">
    <source>
        <dbReference type="ARBA" id="ARBA00052448"/>
    </source>
</evidence>
<evidence type="ECO:0000256" key="17">
    <source>
        <dbReference type="ARBA" id="ARBA00023180"/>
    </source>
</evidence>
<keyword evidence="8" id="KW-0256">Endoplasmic reticulum</keyword>
<dbReference type="GO" id="GO:0004714">
    <property type="term" value="F:transmembrane receptor protein tyrosine kinase activity"/>
    <property type="evidence" value="ECO:0007669"/>
    <property type="project" value="UniProtKB-EC"/>
</dbReference>
<comment type="pathway">
    <text evidence="22">Steroid biosynthesis; estrogen biosynthesis.</text>
</comment>
<evidence type="ECO:0000256" key="16">
    <source>
        <dbReference type="ARBA" id="ARBA00023136"/>
    </source>
</evidence>
<dbReference type="Gene3D" id="3.30.200.20">
    <property type="entry name" value="Phosphorylase Kinase, domain 1"/>
    <property type="match status" value="1"/>
</dbReference>
<dbReference type="GO" id="GO:0006703">
    <property type="term" value="P:estrogen biosynthetic process"/>
    <property type="evidence" value="ECO:0007669"/>
    <property type="project" value="UniProtKB-ARBA"/>
</dbReference>
<evidence type="ECO:0000256" key="38">
    <source>
        <dbReference type="ARBA" id="ARBA00083257"/>
    </source>
</evidence>
<feature type="compositionally biased region" description="Low complexity" evidence="39">
    <location>
        <begin position="19"/>
        <end position="29"/>
    </location>
</feature>
<evidence type="ECO:0000256" key="33">
    <source>
        <dbReference type="ARBA" id="ARBA00066807"/>
    </source>
</evidence>
<dbReference type="InterPro" id="IPR052834">
    <property type="entry name" value="3KSR/17beta-HSD"/>
</dbReference>
<dbReference type="Gene3D" id="1.10.510.10">
    <property type="entry name" value="Transferase(Phosphotransferase) domain 1"/>
    <property type="match status" value="1"/>
</dbReference>
<keyword evidence="11" id="KW-0752">Steroid biosynthesis</keyword>
<comment type="catalytic activity">
    <reaction evidence="27">
        <text>a 3beta-hydroxysteroid + NADP(+) = a 3-oxosteroid + NADPH + H(+)</text>
        <dbReference type="Rhea" id="RHEA:34787"/>
        <dbReference type="ChEBI" id="CHEBI:15378"/>
        <dbReference type="ChEBI" id="CHEBI:36836"/>
        <dbReference type="ChEBI" id="CHEBI:47788"/>
        <dbReference type="ChEBI" id="CHEBI:57783"/>
        <dbReference type="ChEBI" id="CHEBI:58349"/>
        <dbReference type="EC" id="1.1.1.270"/>
    </reaction>
    <physiologicalReaction direction="right-to-left" evidence="27">
        <dbReference type="Rhea" id="RHEA:34789"/>
    </physiologicalReaction>
</comment>
<evidence type="ECO:0000256" key="32">
    <source>
        <dbReference type="ARBA" id="ARBA00063141"/>
    </source>
</evidence>
<keyword evidence="4" id="KW-0808">Transferase</keyword>
<dbReference type="PANTHER" id="PTHR44442">
    <property type="entry name" value="3-KETO-STEROID REDUCTASE"/>
    <property type="match status" value="1"/>
</dbReference>
<name>L5LER5_MYODS</name>
<evidence type="ECO:0000256" key="30">
    <source>
        <dbReference type="ARBA" id="ARBA00052450"/>
    </source>
</evidence>
<feature type="region of interest" description="Disordered" evidence="39">
    <location>
        <begin position="1"/>
        <end position="36"/>
    </location>
</feature>
<feature type="domain" description="Protein kinase" evidence="40">
    <location>
        <begin position="123"/>
        <end position="421"/>
    </location>
</feature>
<dbReference type="FunFam" id="3.40.50.720:FF:000289">
    <property type="entry name" value="Hydroxysteroid 17-beta dehydrogenase 7"/>
    <property type="match status" value="1"/>
</dbReference>
<keyword evidence="6" id="KW-0547">Nucleotide-binding</keyword>
<evidence type="ECO:0000313" key="42">
    <source>
        <dbReference type="Proteomes" id="UP000010556"/>
    </source>
</evidence>
<dbReference type="GO" id="GO:0006695">
    <property type="term" value="P:cholesterol biosynthetic process"/>
    <property type="evidence" value="ECO:0007669"/>
    <property type="project" value="TreeGrafter"/>
</dbReference>
<keyword evidence="9" id="KW-0067">ATP-binding</keyword>
<evidence type="ECO:0000256" key="25">
    <source>
        <dbReference type="ARBA" id="ARBA00051243"/>
    </source>
</evidence>
<evidence type="ECO:0000256" key="2">
    <source>
        <dbReference type="ARBA" id="ARBA00011902"/>
    </source>
</evidence>
<evidence type="ECO:0000256" key="7">
    <source>
        <dbReference type="ARBA" id="ARBA00022777"/>
    </source>
</evidence>
<evidence type="ECO:0000256" key="34">
    <source>
        <dbReference type="ARBA" id="ARBA00071031"/>
    </source>
</evidence>
<evidence type="ECO:0000256" key="6">
    <source>
        <dbReference type="ARBA" id="ARBA00022741"/>
    </source>
</evidence>
<keyword evidence="3" id="KW-0444">Lipid biosynthesis</keyword>
<dbReference type="PROSITE" id="PS00239">
    <property type="entry name" value="RECEPTOR_TYR_KIN_II"/>
    <property type="match status" value="1"/>
</dbReference>
<reference evidence="42" key="1">
    <citation type="journal article" date="2013" name="Science">
        <title>Comparative analysis of bat genomes provides insight into the evolution of flight and immunity.</title>
        <authorList>
            <person name="Zhang G."/>
            <person name="Cowled C."/>
            <person name="Shi Z."/>
            <person name="Huang Z."/>
            <person name="Bishop-Lilly K.A."/>
            <person name="Fang X."/>
            <person name="Wynne J.W."/>
            <person name="Xiong Z."/>
            <person name="Baker M.L."/>
            <person name="Zhao W."/>
            <person name="Tachedjian M."/>
            <person name="Zhu Y."/>
            <person name="Zhou P."/>
            <person name="Jiang X."/>
            <person name="Ng J."/>
            <person name="Yang L."/>
            <person name="Wu L."/>
            <person name="Xiao J."/>
            <person name="Feng Y."/>
            <person name="Chen Y."/>
            <person name="Sun X."/>
            <person name="Zhang Y."/>
            <person name="Marsh G.A."/>
            <person name="Crameri G."/>
            <person name="Broder C.C."/>
            <person name="Frey K.G."/>
            <person name="Wang L.F."/>
            <person name="Wang J."/>
        </authorList>
    </citation>
    <scope>NUCLEOTIDE SEQUENCE [LARGE SCALE GENOMIC DNA]</scope>
</reference>
<proteinExistence type="inferred from homology"/>
<evidence type="ECO:0000256" key="28">
    <source>
        <dbReference type="ARBA" id="ARBA00052439"/>
    </source>
</evidence>
<dbReference type="FunFam" id="3.30.200.20:FF:000082">
    <property type="entry name" value="Epithelial discoidin domain-containing receptor 1"/>
    <property type="match status" value="1"/>
</dbReference>
<comment type="catalytic activity">
    <reaction evidence="23">
        <text>3-dehydro-4alpha-methylzymosterol + NADPH + H(+) = 4alpha-methylzymosterol + NADP(+)</text>
        <dbReference type="Rhea" id="RHEA:36379"/>
        <dbReference type="ChEBI" id="CHEBI:1949"/>
        <dbReference type="ChEBI" id="CHEBI:15378"/>
        <dbReference type="ChEBI" id="CHEBI:57783"/>
        <dbReference type="ChEBI" id="CHEBI:58349"/>
        <dbReference type="ChEBI" id="CHEBI:136486"/>
        <dbReference type="EC" id="1.1.1.270"/>
    </reaction>
    <physiologicalReaction direction="left-to-right" evidence="23">
        <dbReference type="Rhea" id="RHEA:36380"/>
    </physiologicalReaction>
</comment>
<sequence length="729" mass="81215">MTVSLSLPSESSMFHNNHSSPPSEQGSSSTYDRIFPLRPDYQEPSRLIRKLPEFAPGEEAPGCSGLAKPGPPNGPEGAPHYAEADIVNLQGVTGGNTYSVPALTMDLLSGKDVAVEEFPRKLLAFKEKLGEGQFGEVHLCEVEGMERFKGKDLAVDAGASQPVLVAVKMLRADANKNARNDFLKEIKIMSRLKDANIIRLLAVCIADDPLCMITEYMENGDLNQFLSRHEPPSPSPSQVPTVSYANLKFMATQIASGMKYLSSLNFVHRDLATRNCLVGKNYTIKIADFGMSRNLYSGDYYRIQGRAVLPIRWMSWESILLVGAVAQGVGGKFTTASDVWAFGVTLWEAFTFCQEQPYSQLSDEQVIENTGEFFRDQGRQTYLPQPAICPDSVYKLMLSCWRRDTKHRPSGVGRALCQRLLEEDDGLHLCLACRNRGRAEAVRAALLAARPSAQVSTVQVDVSDLRSVLRAARELRRRFQRLDYVYLNAGIMPSPHLNIGALLSSLFSRKVIHVFSTAEGLLTQDDRVTAHGLQEVFATNVFGHFVLIRELDPLLGRGDSPSQLIWTSSRSARKASFSLEDFQHSRGQEPYSSSKYALDLLSVALNRNFNQRGLFSSVVCPGTMLTNLTYGILPRFVWTLIMPIIWLLRFFANAFTLTPYNGAEALVWLFHQKPGSLNPLTKYLSATTGFGSNYVTTEKMDLDEDTAEKFYRSLLELERHLRATLLSTD</sequence>
<evidence type="ECO:0000256" key="36">
    <source>
        <dbReference type="ARBA" id="ARBA00081545"/>
    </source>
</evidence>
<dbReference type="EC" id="1.1.1.270" evidence="20"/>
<dbReference type="EC" id="2.7.10.1" evidence="2"/>
<evidence type="ECO:0000256" key="35">
    <source>
        <dbReference type="ARBA" id="ARBA00077091"/>
    </source>
</evidence>
<keyword evidence="12" id="KW-1133">Transmembrane helix</keyword>
<keyword evidence="15" id="KW-0443">Lipid metabolism</keyword>
<dbReference type="Gene3D" id="3.40.50.720">
    <property type="entry name" value="NAD(P)-binding Rossmann-like Domain"/>
    <property type="match status" value="1"/>
</dbReference>
<evidence type="ECO:0000256" key="13">
    <source>
        <dbReference type="ARBA" id="ARBA00023002"/>
    </source>
</evidence>
<feature type="compositionally biased region" description="Polar residues" evidence="39">
    <location>
        <begin position="1"/>
        <end position="18"/>
    </location>
</feature>
<comment type="catalytic activity">
    <reaction evidence="26">
        <text>5alpha-androstane-3beta,17beta-diol + NADP(+) = 17beta-hydroxy-5alpha-androstan-3-one + NADPH + H(+)</text>
        <dbReference type="Rhea" id="RHEA:16297"/>
        <dbReference type="ChEBI" id="CHEBI:15378"/>
        <dbReference type="ChEBI" id="CHEBI:16330"/>
        <dbReference type="ChEBI" id="CHEBI:18329"/>
        <dbReference type="ChEBI" id="CHEBI:57783"/>
        <dbReference type="ChEBI" id="CHEBI:58349"/>
        <dbReference type="EC" id="1.1.1.210"/>
    </reaction>
    <physiologicalReaction direction="right-to-left" evidence="26">
        <dbReference type="Rhea" id="RHEA:16299"/>
    </physiologicalReaction>
</comment>
<dbReference type="SUPFAM" id="SSF56112">
    <property type="entry name" value="Protein kinase-like (PK-like)"/>
    <property type="match status" value="1"/>
</dbReference>
<evidence type="ECO:0000256" key="3">
    <source>
        <dbReference type="ARBA" id="ARBA00022516"/>
    </source>
</evidence>
<dbReference type="GO" id="GO:0007169">
    <property type="term" value="P:cell surface receptor protein tyrosine kinase signaling pathway"/>
    <property type="evidence" value="ECO:0007669"/>
    <property type="project" value="InterPro"/>
</dbReference>
<dbReference type="InterPro" id="IPR008266">
    <property type="entry name" value="Tyr_kinase_AS"/>
</dbReference>
<dbReference type="EC" id="1.1.1.62" evidence="21"/>
<dbReference type="PRINTS" id="PR00109">
    <property type="entry name" value="TYRKINASE"/>
</dbReference>
<keyword evidence="14" id="KW-0520">NAD</keyword>
<dbReference type="GO" id="GO:0004303">
    <property type="term" value="F:estradiol 17-beta-dehydrogenase [NAD(P)+] activity"/>
    <property type="evidence" value="ECO:0007669"/>
    <property type="project" value="UniProtKB-EC"/>
</dbReference>
<keyword evidence="16" id="KW-0472">Membrane</keyword>
<evidence type="ECO:0000256" key="31">
    <source>
        <dbReference type="ARBA" id="ARBA00052561"/>
    </source>
</evidence>
<dbReference type="GO" id="GO:0000253">
    <property type="term" value="F:3-beta-hydroxysteroid 3-dehydrogenase (NADP+) activity"/>
    <property type="evidence" value="ECO:0007669"/>
    <property type="project" value="UniProtKB-EC"/>
</dbReference>
<dbReference type="SMART" id="SM00219">
    <property type="entry name" value="TyrKc"/>
    <property type="match status" value="1"/>
</dbReference>
<dbReference type="PROSITE" id="PS50011">
    <property type="entry name" value="PROTEIN_KINASE_DOM"/>
    <property type="match status" value="1"/>
</dbReference>
<evidence type="ECO:0000256" key="21">
    <source>
        <dbReference type="ARBA" id="ARBA00024072"/>
    </source>
</evidence>
<evidence type="ECO:0000256" key="5">
    <source>
        <dbReference type="ARBA" id="ARBA00022692"/>
    </source>
</evidence>
<comment type="catalytic activity">
    <reaction evidence="25">
        <text>L-tyrosyl-[protein] + ATP = O-phospho-L-tyrosyl-[protein] + ADP + H(+)</text>
        <dbReference type="Rhea" id="RHEA:10596"/>
        <dbReference type="Rhea" id="RHEA-COMP:10136"/>
        <dbReference type="Rhea" id="RHEA-COMP:20101"/>
        <dbReference type="ChEBI" id="CHEBI:15378"/>
        <dbReference type="ChEBI" id="CHEBI:30616"/>
        <dbReference type="ChEBI" id="CHEBI:46858"/>
        <dbReference type="ChEBI" id="CHEBI:61978"/>
        <dbReference type="ChEBI" id="CHEBI:456216"/>
        <dbReference type="EC" id="2.7.10.1"/>
    </reaction>
</comment>
<keyword evidence="41" id="KW-0675">Receptor</keyword>
<evidence type="ECO:0000256" key="24">
    <source>
        <dbReference type="ARBA" id="ARBA00050673"/>
    </source>
</evidence>
<feature type="region of interest" description="Disordered" evidence="39">
    <location>
        <begin position="58"/>
        <end position="79"/>
    </location>
</feature>
<evidence type="ECO:0000256" key="4">
    <source>
        <dbReference type="ARBA" id="ARBA00022679"/>
    </source>
</evidence>
<dbReference type="FunFam" id="1.10.510.10:FF:000053">
    <property type="entry name" value="Epithelial discoidin domain-containing receptor 1"/>
    <property type="match status" value="1"/>
</dbReference>
<comment type="similarity">
    <text evidence="19">Belongs to the short-chain dehydrogenases/reductases (SDR) family. ERG27 subfamily.</text>
</comment>
<keyword evidence="42" id="KW-1185">Reference proteome</keyword>
<dbReference type="Pfam" id="PF07714">
    <property type="entry name" value="PK_Tyr_Ser-Thr"/>
    <property type="match status" value="1"/>
</dbReference>
<evidence type="ECO:0000313" key="41">
    <source>
        <dbReference type="EMBL" id="ELK24490.1"/>
    </source>
</evidence>
<protein>
    <recommendedName>
        <fullName evidence="34">3-keto-steroid reductase/17-beta-hydroxysteroid dehydrogenase 7</fullName>
        <ecNumber evidence="33">1.1.1.210</ecNumber>
        <ecNumber evidence="20">1.1.1.270</ecNumber>
        <ecNumber evidence="21">1.1.1.62</ecNumber>
        <ecNumber evidence="2">2.7.10.1</ecNumber>
    </recommendedName>
    <alternativeName>
        <fullName evidence="36">17-beta-hydroxysteroid dehydrogenase 7</fullName>
    </alternativeName>
    <alternativeName>
        <fullName evidence="37">3-keto-steroid reductase</fullName>
    </alternativeName>
    <alternativeName>
        <fullName evidence="35">Dihydrotestosterone oxidoreductase</fullName>
    </alternativeName>
    <alternativeName>
        <fullName evidence="38">Estradiol 17-beta-dehydrogenase 7</fullName>
    </alternativeName>
</protein>
<evidence type="ECO:0000256" key="14">
    <source>
        <dbReference type="ARBA" id="ARBA00023027"/>
    </source>
</evidence>
<dbReference type="AlphaFoldDB" id="L5LER5"/>
<dbReference type="EMBL" id="KB112907">
    <property type="protein sequence ID" value="ELK24490.1"/>
    <property type="molecule type" value="Genomic_DNA"/>
</dbReference>
<evidence type="ECO:0000256" key="18">
    <source>
        <dbReference type="ARBA" id="ARBA00023589"/>
    </source>
</evidence>
<evidence type="ECO:0000256" key="12">
    <source>
        <dbReference type="ARBA" id="ARBA00022989"/>
    </source>
</evidence>
<comment type="subunit">
    <text evidence="32">Binds to the short form of prolactin receptor.</text>
</comment>
<evidence type="ECO:0000256" key="39">
    <source>
        <dbReference type="SAM" id="MobiDB-lite"/>
    </source>
</evidence>
<evidence type="ECO:0000256" key="15">
    <source>
        <dbReference type="ARBA" id="ARBA00023098"/>
    </source>
</evidence>
<comment type="catalytic activity">
    <reaction evidence="29">
        <text>4alpha-methyl-5alpha-cholest-8-en-3-one + NADPH + H(+) = 4alpha-methyl-5alpha-cholest-8-en-3beta-ol + NADP(+)</text>
        <dbReference type="Rhea" id="RHEA:46832"/>
        <dbReference type="ChEBI" id="CHEBI:15378"/>
        <dbReference type="ChEBI" id="CHEBI:57783"/>
        <dbReference type="ChEBI" id="CHEBI:58349"/>
        <dbReference type="ChEBI" id="CHEBI:87050"/>
        <dbReference type="ChEBI" id="CHEBI:87051"/>
    </reaction>
    <physiologicalReaction direction="left-to-right" evidence="29">
        <dbReference type="Rhea" id="RHEA:46833"/>
    </physiologicalReaction>
</comment>
<keyword evidence="7" id="KW-0418">Kinase</keyword>
<comment type="catalytic activity">
    <reaction evidence="28">
        <text>4alpha-methyl-5alpha-cholest-7-en-3beta-ol + NADP(+) = 4alpha-methyl-5alpha-cholest-7-en-3-one + NADPH + H(+)</text>
        <dbReference type="Rhea" id="RHEA:18409"/>
        <dbReference type="ChEBI" id="CHEBI:15378"/>
        <dbReference type="ChEBI" id="CHEBI:16495"/>
        <dbReference type="ChEBI" id="CHEBI:18378"/>
        <dbReference type="ChEBI" id="CHEBI:57783"/>
        <dbReference type="ChEBI" id="CHEBI:58349"/>
        <dbReference type="EC" id="1.1.1.270"/>
    </reaction>
    <physiologicalReaction direction="right-to-left" evidence="28">
        <dbReference type="Rhea" id="RHEA:18411"/>
    </physiologicalReaction>
</comment>
<evidence type="ECO:0000256" key="20">
    <source>
        <dbReference type="ARBA" id="ARBA00023621"/>
    </source>
</evidence>
<dbReference type="InterPro" id="IPR036291">
    <property type="entry name" value="NAD(P)-bd_dom_sf"/>
</dbReference>
<dbReference type="eggNOG" id="KOG1094">
    <property type="taxonomic scope" value="Eukaryota"/>
</dbReference>
<evidence type="ECO:0000256" key="1">
    <source>
        <dbReference type="ARBA" id="ARBA00004389"/>
    </source>
</evidence>
<organism evidence="41 42">
    <name type="scientific">Myotis davidii</name>
    <name type="common">David's myotis</name>
    <dbReference type="NCBI Taxonomy" id="225400"/>
    <lineage>
        <taxon>Eukaryota</taxon>
        <taxon>Metazoa</taxon>
        <taxon>Chordata</taxon>
        <taxon>Craniata</taxon>
        <taxon>Vertebrata</taxon>
        <taxon>Euteleostomi</taxon>
        <taxon>Mammalia</taxon>
        <taxon>Eutheria</taxon>
        <taxon>Laurasiatheria</taxon>
        <taxon>Chiroptera</taxon>
        <taxon>Yangochiroptera</taxon>
        <taxon>Vespertilionidae</taxon>
        <taxon>Myotis</taxon>
    </lineage>
</organism>
<keyword evidence="17" id="KW-0325">Glycoprotein</keyword>
<keyword evidence="5" id="KW-0812">Transmembrane</keyword>
<evidence type="ECO:0000256" key="19">
    <source>
        <dbReference type="ARBA" id="ARBA00023593"/>
    </source>
</evidence>
<evidence type="ECO:0000256" key="10">
    <source>
        <dbReference type="ARBA" id="ARBA00022857"/>
    </source>
</evidence>
<dbReference type="Proteomes" id="UP000010556">
    <property type="component" value="Unassembled WGS sequence"/>
</dbReference>
<evidence type="ECO:0000256" key="22">
    <source>
        <dbReference type="ARBA" id="ARBA00037929"/>
    </source>
</evidence>
<dbReference type="PROSITE" id="PS00109">
    <property type="entry name" value="PROTEIN_KINASE_TYR"/>
    <property type="match status" value="1"/>
</dbReference>
<gene>
    <name evidence="41" type="ORF">MDA_GLEAN10001113</name>
</gene>
<dbReference type="SUPFAM" id="SSF51735">
    <property type="entry name" value="NAD(P)-binding Rossmann-fold domains"/>
    <property type="match status" value="1"/>
</dbReference>
<comment type="catalytic activity">
    <reaction evidence="30">
        <text>17beta-estradiol + NADP(+) = estrone + NADPH + H(+)</text>
        <dbReference type="Rhea" id="RHEA:24616"/>
        <dbReference type="ChEBI" id="CHEBI:15378"/>
        <dbReference type="ChEBI" id="CHEBI:16469"/>
        <dbReference type="ChEBI" id="CHEBI:17263"/>
        <dbReference type="ChEBI" id="CHEBI:57783"/>
        <dbReference type="ChEBI" id="CHEBI:58349"/>
        <dbReference type="EC" id="1.1.1.62"/>
    </reaction>
    <physiologicalReaction direction="right-to-left" evidence="30">
        <dbReference type="Rhea" id="RHEA:24618"/>
    </physiologicalReaction>
</comment>
<dbReference type="InterPro" id="IPR001245">
    <property type="entry name" value="Ser-Thr/Tyr_kinase_cat_dom"/>
</dbReference>
<comment type="subcellular location">
    <subcellularLocation>
        <location evidence="1">Endoplasmic reticulum membrane</location>
        <topology evidence="1">Single-pass membrane protein</topology>
    </subcellularLocation>
</comment>
<accession>L5LER5</accession>
<dbReference type="InterPro" id="IPR002011">
    <property type="entry name" value="Tyr_kinase_rcpt_2_CS"/>
</dbReference>
<dbReference type="EC" id="1.1.1.210" evidence="33"/>
<keyword evidence="10" id="KW-0521">NADP</keyword>
<evidence type="ECO:0000259" key="40">
    <source>
        <dbReference type="PROSITE" id="PS50011"/>
    </source>
</evidence>